<organism evidence="2 3">
    <name type="scientific">Euplotes crassus</name>
    <dbReference type="NCBI Taxonomy" id="5936"/>
    <lineage>
        <taxon>Eukaryota</taxon>
        <taxon>Sar</taxon>
        <taxon>Alveolata</taxon>
        <taxon>Ciliophora</taxon>
        <taxon>Intramacronucleata</taxon>
        <taxon>Spirotrichea</taxon>
        <taxon>Hypotrichia</taxon>
        <taxon>Euplotida</taxon>
        <taxon>Euplotidae</taxon>
        <taxon>Moneuplotes</taxon>
    </lineage>
</organism>
<evidence type="ECO:0000313" key="2">
    <source>
        <dbReference type="EMBL" id="CAI2359881.1"/>
    </source>
</evidence>
<evidence type="ECO:0000256" key="1">
    <source>
        <dbReference type="SAM" id="MobiDB-lite"/>
    </source>
</evidence>
<proteinExistence type="predicted"/>
<protein>
    <submittedName>
        <fullName evidence="2">Uncharacterized protein</fullName>
    </submittedName>
</protein>
<feature type="compositionally biased region" description="Polar residues" evidence="1">
    <location>
        <begin position="203"/>
        <end position="224"/>
    </location>
</feature>
<name>A0AAD1X6U7_EUPCR</name>
<evidence type="ECO:0000313" key="3">
    <source>
        <dbReference type="Proteomes" id="UP001295684"/>
    </source>
</evidence>
<gene>
    <name evidence="2" type="ORF">ECRASSUSDP1_LOCUS1175</name>
</gene>
<dbReference type="EMBL" id="CAMPGE010001112">
    <property type="protein sequence ID" value="CAI2359881.1"/>
    <property type="molecule type" value="Genomic_DNA"/>
</dbReference>
<feature type="region of interest" description="Disordered" evidence="1">
    <location>
        <begin position="189"/>
        <end position="255"/>
    </location>
</feature>
<reference evidence="2" key="1">
    <citation type="submission" date="2023-07" db="EMBL/GenBank/DDBJ databases">
        <authorList>
            <consortium name="AG Swart"/>
            <person name="Singh M."/>
            <person name="Singh A."/>
            <person name="Seah K."/>
            <person name="Emmerich C."/>
        </authorList>
    </citation>
    <scope>NUCLEOTIDE SEQUENCE</scope>
    <source>
        <strain evidence="2">DP1</strain>
    </source>
</reference>
<comment type="caution">
    <text evidence="2">The sequence shown here is derived from an EMBL/GenBank/DDBJ whole genome shotgun (WGS) entry which is preliminary data.</text>
</comment>
<sequence>MASPTMGDTTKKKDKNFIEIFKLMNLKNPKPTGLPYKTCTTEEVREKNTYDLQELFDSPPVLNEYNIGIYTTNSWGKLANTVLSEHKNLCKYLGKSCERCKKKNLKVQDKALDVSHNIYIDEDKNNFPFFYKKQVIDQVVFKRSKALRNIKLGCNTRCSRSLSRNTITRRHSQIRMITPEMRDQLNQLRKQNKAKQFSEEKSSLLNRSNMDARMSVQSSSTQKPSLKAEERNLSRDQYGNPLRKKPTFRNSTGHGEWNFNTIREIPSPIKSVIKSDSMDTSYNSKEVLMRKAKKKSGKLKKPVTKLYHTKEKNDDAEHKINDFLEIKFRKQLPPILGYKVKKHTRNNIIFKGNSARILKKKSSKITQEHHEQTDLREKMKEFKKLSSLSPEPYRFKSIPTAKGKNSRNMNPKTLKDILSTMNNDIQKKIEDIQKKEAEMPLFSTYNFFKTARAFQFKNATSTGKAFHRKGLKTSRKHIDKNINMMRRTFSPSNSPKFP</sequence>
<dbReference type="AlphaFoldDB" id="A0AAD1X6U7"/>
<accession>A0AAD1X6U7</accession>
<keyword evidence="3" id="KW-1185">Reference proteome</keyword>
<dbReference type="Proteomes" id="UP001295684">
    <property type="component" value="Unassembled WGS sequence"/>
</dbReference>